<keyword evidence="1" id="KW-0812">Transmembrane</keyword>
<evidence type="ECO:0000313" key="3">
    <source>
        <dbReference type="Proteomes" id="UP000321034"/>
    </source>
</evidence>
<evidence type="ECO:0000256" key="1">
    <source>
        <dbReference type="SAM" id="Phobius"/>
    </source>
</evidence>
<reference evidence="2 3" key="1">
    <citation type="submission" date="2019-08" db="EMBL/GenBank/DDBJ databases">
        <authorList>
            <person name="Dong K."/>
        </authorList>
    </citation>
    <scope>NUCLEOTIDE SEQUENCE [LARGE SCALE GENOMIC DNA]</scope>
    <source>
        <strain evidence="2 3">JCM14558</strain>
    </source>
</reference>
<feature type="transmembrane region" description="Helical" evidence="1">
    <location>
        <begin position="68"/>
        <end position="88"/>
    </location>
</feature>
<sequence>MGNLLTCAASLPVVVLLMTTDPAVSWPWIALTAPLAAPALTAMFRVFRDSGDGSSAVVRPYLRAWLLVWRRSMITGLLITAVLVVLAVDVRMLSDTPFSVITVPALLVLAFVALAAGLLALVAVSEEPTARLRDVLRASLVLSVRRWPFSIVSIVVLGVQVALFANYPALALGLTAAPALYVAWANSRYCLRPVLAVAEATS</sequence>
<dbReference type="AlphaFoldDB" id="A0A5C8HYS6"/>
<proteinExistence type="predicted"/>
<keyword evidence="3" id="KW-1185">Reference proteome</keyword>
<dbReference type="Proteomes" id="UP000321034">
    <property type="component" value="Unassembled WGS sequence"/>
</dbReference>
<dbReference type="EMBL" id="VRSV01000002">
    <property type="protein sequence ID" value="TXK10500.1"/>
    <property type="molecule type" value="Genomic_DNA"/>
</dbReference>
<dbReference type="Pfam" id="PF04854">
    <property type="entry name" value="DUF624"/>
    <property type="match status" value="1"/>
</dbReference>
<feature type="transmembrane region" description="Helical" evidence="1">
    <location>
        <begin position="169"/>
        <end position="186"/>
    </location>
</feature>
<keyword evidence="1" id="KW-0472">Membrane</keyword>
<protein>
    <submittedName>
        <fullName evidence="2">DUF624 domain-containing protein</fullName>
    </submittedName>
</protein>
<gene>
    <name evidence="2" type="ORF">FVP77_12640</name>
</gene>
<dbReference type="OrthoDB" id="3402079at2"/>
<feature type="transmembrane region" description="Helical" evidence="1">
    <location>
        <begin position="100"/>
        <end position="124"/>
    </location>
</feature>
<keyword evidence="1" id="KW-1133">Transmembrane helix</keyword>
<accession>A0A5C8HYS6</accession>
<feature type="transmembrane region" description="Helical" evidence="1">
    <location>
        <begin position="26"/>
        <end position="47"/>
    </location>
</feature>
<evidence type="ECO:0000313" key="2">
    <source>
        <dbReference type="EMBL" id="TXK10500.1"/>
    </source>
</evidence>
<name>A0A5C8HYS6_9MICO</name>
<comment type="caution">
    <text evidence="2">The sequence shown here is derived from an EMBL/GenBank/DDBJ whole genome shotgun (WGS) entry which is preliminary data.</text>
</comment>
<dbReference type="InterPro" id="IPR006938">
    <property type="entry name" value="DUF624"/>
</dbReference>
<organism evidence="2 3">
    <name type="scientific">Microbacterium hatanonis</name>
    <dbReference type="NCBI Taxonomy" id="404366"/>
    <lineage>
        <taxon>Bacteria</taxon>
        <taxon>Bacillati</taxon>
        <taxon>Actinomycetota</taxon>
        <taxon>Actinomycetes</taxon>
        <taxon>Micrococcales</taxon>
        <taxon>Microbacteriaceae</taxon>
        <taxon>Microbacterium</taxon>
    </lineage>
</organism>
<feature type="transmembrane region" description="Helical" evidence="1">
    <location>
        <begin position="144"/>
        <end position="163"/>
    </location>
</feature>